<dbReference type="GO" id="GO:0016787">
    <property type="term" value="F:hydrolase activity"/>
    <property type="evidence" value="ECO:0007669"/>
    <property type="project" value="InterPro"/>
</dbReference>
<dbReference type="RefSeq" id="WP_091487210.1">
    <property type="nucleotide sequence ID" value="NZ_BJUX01000002.1"/>
</dbReference>
<dbReference type="InterPro" id="IPR051158">
    <property type="entry name" value="Metallophosphoesterase_sf"/>
</dbReference>
<organism evidence="3 4">
    <name type="scientific">Alkalibacterium putridalgicola</name>
    <dbReference type="NCBI Taxonomy" id="426703"/>
    <lineage>
        <taxon>Bacteria</taxon>
        <taxon>Bacillati</taxon>
        <taxon>Bacillota</taxon>
        <taxon>Bacilli</taxon>
        <taxon>Lactobacillales</taxon>
        <taxon>Carnobacteriaceae</taxon>
        <taxon>Alkalibacterium</taxon>
    </lineage>
</organism>
<dbReference type="Proteomes" id="UP000198548">
    <property type="component" value="Unassembled WGS sequence"/>
</dbReference>
<reference evidence="3 4" key="1">
    <citation type="submission" date="2016-10" db="EMBL/GenBank/DDBJ databases">
        <authorList>
            <person name="de Groot N.N."/>
        </authorList>
    </citation>
    <scope>NUCLEOTIDE SEQUENCE [LARGE SCALE GENOMIC DNA]</scope>
    <source>
        <strain evidence="3 4">DSM 19182</strain>
    </source>
</reference>
<evidence type="ECO:0000313" key="5">
    <source>
        <dbReference type="Proteomes" id="UP000321425"/>
    </source>
</evidence>
<dbReference type="InterPro" id="IPR029052">
    <property type="entry name" value="Metallo-depent_PP-like"/>
</dbReference>
<proteinExistence type="predicted"/>
<dbReference type="PANTHER" id="PTHR31302:SF22">
    <property type="entry name" value="PHOSPHOESTERASE"/>
    <property type="match status" value="1"/>
</dbReference>
<dbReference type="OrthoDB" id="113290at2"/>
<evidence type="ECO:0000313" key="4">
    <source>
        <dbReference type="Proteomes" id="UP000198548"/>
    </source>
</evidence>
<evidence type="ECO:0000259" key="1">
    <source>
        <dbReference type="Pfam" id="PF00149"/>
    </source>
</evidence>
<dbReference type="STRING" id="426703.SAMN04488100_10676"/>
<dbReference type="Gene3D" id="3.60.21.10">
    <property type="match status" value="1"/>
</dbReference>
<dbReference type="NCBIfam" id="TIGR03729">
    <property type="entry name" value="acc_ester"/>
    <property type="match status" value="1"/>
</dbReference>
<dbReference type="PANTHER" id="PTHR31302">
    <property type="entry name" value="TRANSMEMBRANE PROTEIN WITH METALLOPHOSPHOESTERASE DOMAIN-RELATED"/>
    <property type="match status" value="1"/>
</dbReference>
<dbReference type="InterPro" id="IPR022302">
    <property type="entry name" value="Phosphoesterase_putative"/>
</dbReference>
<evidence type="ECO:0000313" key="2">
    <source>
        <dbReference type="EMBL" id="GEK88364.1"/>
    </source>
</evidence>
<sequence length="274" mass="32000">MRIGTLSDLHIDRNQWELDDGETTLSLLSDMIKEKAVDILLIAGDISNHYLESHAFLEKLAEESRIPVKFVPGNHDYWAKEHDITDSHEINDFFNKQIYSLVGKPYDLDEDWAVVGTPGWYDYGYADQDKYSEAQFEKKKYGFASWNDLHFVNWNQKDKDVSQAMLNQLYRDLHSVKDKKIILMTHVATHPEFVVPLPHRIYNYANAFLGAKGYEAVYNDFESIKYSIMGHVHFRKVVRESERTFISPCLGSSKHWTDKRLKNQLEKSLVTFDL</sequence>
<accession>A0A1H7S1R5</accession>
<name>A0A1H7S1R5_9LACT</name>
<feature type="domain" description="Calcineurin-like phosphoesterase" evidence="1">
    <location>
        <begin position="1"/>
        <end position="233"/>
    </location>
</feature>
<dbReference type="SUPFAM" id="SSF56300">
    <property type="entry name" value="Metallo-dependent phosphatases"/>
    <property type="match status" value="1"/>
</dbReference>
<keyword evidence="5" id="KW-1185">Reference proteome</keyword>
<dbReference type="InterPro" id="IPR004843">
    <property type="entry name" value="Calcineurin-like_PHP"/>
</dbReference>
<protein>
    <submittedName>
        <fullName evidence="2">Phosphohydrolase</fullName>
    </submittedName>
    <submittedName>
        <fullName evidence="3">Putative phosphoesterase</fullName>
    </submittedName>
</protein>
<dbReference type="AlphaFoldDB" id="A0A1H7S1R5"/>
<dbReference type="Proteomes" id="UP000321425">
    <property type="component" value="Unassembled WGS sequence"/>
</dbReference>
<evidence type="ECO:0000313" key="3">
    <source>
        <dbReference type="EMBL" id="SEL66288.1"/>
    </source>
</evidence>
<dbReference type="EMBL" id="FOBL01000006">
    <property type="protein sequence ID" value="SEL66288.1"/>
    <property type="molecule type" value="Genomic_DNA"/>
</dbReference>
<dbReference type="EMBL" id="BJUX01000002">
    <property type="protein sequence ID" value="GEK88364.1"/>
    <property type="molecule type" value="Genomic_DNA"/>
</dbReference>
<dbReference type="Pfam" id="PF00149">
    <property type="entry name" value="Metallophos"/>
    <property type="match status" value="1"/>
</dbReference>
<gene>
    <name evidence="2" type="ORF">APU01nite_04030</name>
    <name evidence="3" type="ORF">SAMN04488100_10676</name>
</gene>
<reference evidence="2 5" key="2">
    <citation type="submission" date="2019-07" db="EMBL/GenBank/DDBJ databases">
        <title>Whole genome shotgun sequence of Alkalibacterium putridalgicola NBRC 103243.</title>
        <authorList>
            <person name="Hosoyama A."/>
            <person name="Uohara A."/>
            <person name="Ohji S."/>
            <person name="Ichikawa N."/>
        </authorList>
    </citation>
    <scope>NUCLEOTIDE SEQUENCE [LARGE SCALE GENOMIC DNA]</scope>
    <source>
        <strain evidence="2 5">NBRC 103243</strain>
    </source>
</reference>